<reference evidence="1 2" key="1">
    <citation type="journal article" date="2013" name="Genome Announc.">
        <title>Draft Genome Sequence of Arcticibacter svalbardensis Strain MN12-7T, a Member of the Family Sphingobacteriaceae Isolated from an Arctic Soil Sample.</title>
        <authorList>
            <person name="Shivaji S."/>
            <person name="Ara S."/>
            <person name="Prasad S."/>
            <person name="Manasa B.P."/>
            <person name="Begum Z."/>
            <person name="Singh A."/>
            <person name="Kumar Pinnaka A."/>
        </authorList>
    </citation>
    <scope>NUCLEOTIDE SEQUENCE [LARGE SCALE GENOMIC DNA]</scope>
    <source>
        <strain evidence="1 2">MN12-7</strain>
    </source>
</reference>
<sequence>MDNAIRQNFFGTVKAETFYVKKYSCSKELQKDIIEFQ</sequence>
<name>R9GT54_9SPHI</name>
<evidence type="ECO:0000313" key="1">
    <source>
        <dbReference type="EMBL" id="EOR94896.1"/>
    </source>
</evidence>
<dbReference type="Proteomes" id="UP000014174">
    <property type="component" value="Unassembled WGS sequence"/>
</dbReference>
<proteinExistence type="predicted"/>
<evidence type="ECO:0000313" key="2">
    <source>
        <dbReference type="Proteomes" id="UP000014174"/>
    </source>
</evidence>
<gene>
    <name evidence="1" type="ORF">ADIARSV_1930</name>
</gene>
<comment type="caution">
    <text evidence="1">The sequence shown here is derived from an EMBL/GenBank/DDBJ whole genome shotgun (WGS) entry which is preliminary data.</text>
</comment>
<keyword evidence="2" id="KW-1185">Reference proteome</keyword>
<dbReference type="STRING" id="1150600.ADIARSV_1930"/>
<dbReference type="EMBL" id="AQPN01000072">
    <property type="protein sequence ID" value="EOR94896.1"/>
    <property type="molecule type" value="Genomic_DNA"/>
</dbReference>
<organism evidence="1 2">
    <name type="scientific">Arcticibacter svalbardensis MN12-7</name>
    <dbReference type="NCBI Taxonomy" id="1150600"/>
    <lineage>
        <taxon>Bacteria</taxon>
        <taxon>Pseudomonadati</taxon>
        <taxon>Bacteroidota</taxon>
        <taxon>Sphingobacteriia</taxon>
        <taxon>Sphingobacteriales</taxon>
        <taxon>Sphingobacteriaceae</taxon>
        <taxon>Arcticibacter</taxon>
    </lineage>
</organism>
<protein>
    <submittedName>
        <fullName evidence="1">Uncharacterized protein</fullName>
    </submittedName>
</protein>
<dbReference type="AlphaFoldDB" id="R9GT54"/>
<accession>R9GT54</accession>